<dbReference type="EMBL" id="VSSQ01141165">
    <property type="protein sequence ID" value="MPN62724.1"/>
    <property type="molecule type" value="Genomic_DNA"/>
</dbReference>
<sequence>MAKPAMKSLEMAQQYYKEDTNILIPEEYLPQWDGMNALYKEYAADIIRGVKPISAFDEFVTKWNAAGGNDLNKYLEEKFANK</sequence>
<accession>A0A645JRC5</accession>
<dbReference type="AlphaFoldDB" id="A0A645JRC5"/>
<gene>
    <name evidence="1" type="ORF">SDC9_210477</name>
</gene>
<name>A0A645JRC5_9ZZZZ</name>
<reference evidence="1" key="1">
    <citation type="submission" date="2019-08" db="EMBL/GenBank/DDBJ databases">
        <authorList>
            <person name="Kucharzyk K."/>
            <person name="Murdoch R.W."/>
            <person name="Higgins S."/>
            <person name="Loffler F."/>
        </authorList>
    </citation>
    <scope>NUCLEOTIDE SEQUENCE</scope>
</reference>
<organism evidence="1">
    <name type="scientific">bioreactor metagenome</name>
    <dbReference type="NCBI Taxonomy" id="1076179"/>
    <lineage>
        <taxon>unclassified sequences</taxon>
        <taxon>metagenomes</taxon>
        <taxon>ecological metagenomes</taxon>
    </lineage>
</organism>
<protein>
    <submittedName>
        <fullName evidence="1">Uncharacterized protein</fullName>
    </submittedName>
</protein>
<proteinExistence type="predicted"/>
<evidence type="ECO:0000313" key="1">
    <source>
        <dbReference type="EMBL" id="MPN62724.1"/>
    </source>
</evidence>
<comment type="caution">
    <text evidence="1">The sequence shown here is derived from an EMBL/GenBank/DDBJ whole genome shotgun (WGS) entry which is preliminary data.</text>
</comment>